<dbReference type="InterPro" id="IPR003718">
    <property type="entry name" value="OsmC/Ohr_fam"/>
</dbReference>
<reference evidence="2 3" key="1">
    <citation type="submission" date="2017-12" db="EMBL/GenBank/DDBJ databases">
        <authorList>
            <person name="Hurst M.R.H."/>
        </authorList>
    </citation>
    <scope>NUCLEOTIDE SEQUENCE [LARGE SCALE GENOMIC DNA]</scope>
    <source>
        <strain evidence="2 3">TH11417</strain>
    </source>
</reference>
<dbReference type="NCBIfam" id="TIGR03561">
    <property type="entry name" value="organ_hyd_perox"/>
    <property type="match status" value="1"/>
</dbReference>
<dbReference type="OrthoDB" id="9797508at2"/>
<evidence type="ECO:0000313" key="3">
    <source>
        <dbReference type="Proteomes" id="UP000238956"/>
    </source>
</evidence>
<dbReference type="RefSeq" id="WP_104967805.1">
    <property type="nucleotide sequence ID" value="NZ_CP025536.1"/>
</dbReference>
<organism evidence="2 3">
    <name type="scientific">Streptococcus pluranimalium</name>
    <dbReference type="NCBI Taxonomy" id="82348"/>
    <lineage>
        <taxon>Bacteria</taxon>
        <taxon>Bacillati</taxon>
        <taxon>Bacillota</taxon>
        <taxon>Bacilli</taxon>
        <taxon>Lactobacillales</taxon>
        <taxon>Streptococcaceae</taxon>
        <taxon>Streptococcus</taxon>
    </lineage>
</organism>
<keyword evidence="3" id="KW-1185">Reference proteome</keyword>
<dbReference type="KEGG" id="splr:C0J00_04845"/>
<dbReference type="SUPFAM" id="SSF82784">
    <property type="entry name" value="OsmC-like"/>
    <property type="match status" value="1"/>
</dbReference>
<gene>
    <name evidence="2" type="ORF">C0J00_04845</name>
</gene>
<dbReference type="PANTHER" id="PTHR33797:SF2">
    <property type="entry name" value="ORGANIC HYDROPEROXIDE RESISTANCE PROTEIN-LIKE"/>
    <property type="match status" value="1"/>
</dbReference>
<evidence type="ECO:0000256" key="1">
    <source>
        <dbReference type="ARBA" id="ARBA00007378"/>
    </source>
</evidence>
<name>A0A2L0D3R2_9STRE</name>
<comment type="similarity">
    <text evidence="1">Belongs to the OsmC/Ohr family.</text>
</comment>
<dbReference type="InterPro" id="IPR015946">
    <property type="entry name" value="KH_dom-like_a/b"/>
</dbReference>
<accession>A0A2L0D3R2</accession>
<dbReference type="GeneID" id="98393231"/>
<sequence>MKKIYSTKMINTGGRTGEVHAPDNSIQFQVVQPGQKVEGATNPEQLFAAGFSSCFNSALSYVLSSKQLTNSSTVSATVSMYNLSTGPVPDVTLGVDIEGHIEGLSLDQAQALLEEAHKVCPYSRAVAGNIEVTVKAV</sequence>
<dbReference type="AlphaFoldDB" id="A0A2L0D3R2"/>
<protein>
    <submittedName>
        <fullName evidence="2">Organic hydroperoxide resistance protein</fullName>
    </submittedName>
</protein>
<dbReference type="GO" id="GO:0006979">
    <property type="term" value="P:response to oxidative stress"/>
    <property type="evidence" value="ECO:0007669"/>
    <property type="project" value="InterPro"/>
</dbReference>
<proteinExistence type="inferred from homology"/>
<dbReference type="EMBL" id="CP025536">
    <property type="protein sequence ID" value="AUW96478.1"/>
    <property type="molecule type" value="Genomic_DNA"/>
</dbReference>
<reference evidence="2 3" key="2">
    <citation type="submission" date="2018-02" db="EMBL/GenBank/DDBJ databases">
        <title>Whole genome sequencing analysis of Streptococcus pluranimalium isolated from cattle infected mastitis in China.</title>
        <authorList>
            <person name="Zhang J.-R."/>
            <person name="Hu G.-Z."/>
        </authorList>
    </citation>
    <scope>NUCLEOTIDE SEQUENCE [LARGE SCALE GENOMIC DNA]</scope>
    <source>
        <strain evidence="2 3">TH11417</strain>
    </source>
</reference>
<dbReference type="InterPro" id="IPR019953">
    <property type="entry name" value="OHR"/>
</dbReference>
<dbReference type="Gene3D" id="3.30.300.20">
    <property type="match status" value="1"/>
</dbReference>
<evidence type="ECO:0000313" key="2">
    <source>
        <dbReference type="EMBL" id="AUW96478.1"/>
    </source>
</evidence>
<dbReference type="Pfam" id="PF02566">
    <property type="entry name" value="OsmC"/>
    <property type="match status" value="1"/>
</dbReference>
<dbReference type="PANTHER" id="PTHR33797">
    <property type="entry name" value="ORGANIC HYDROPEROXIDE RESISTANCE PROTEIN-LIKE"/>
    <property type="match status" value="1"/>
</dbReference>
<dbReference type="Proteomes" id="UP000238956">
    <property type="component" value="Chromosome"/>
</dbReference>
<dbReference type="InterPro" id="IPR036102">
    <property type="entry name" value="OsmC/Ohrsf"/>
</dbReference>